<dbReference type="PANTHER" id="PTHR47619:SF1">
    <property type="entry name" value="EXODEOXYRIBONUCLEASE WALJ"/>
    <property type="match status" value="1"/>
</dbReference>
<dbReference type="PANTHER" id="PTHR47619">
    <property type="entry name" value="METALLO-HYDROLASE YYCJ-RELATED"/>
    <property type="match status" value="1"/>
</dbReference>
<dbReference type="InterPro" id="IPR001279">
    <property type="entry name" value="Metallo-B-lactamas"/>
</dbReference>
<dbReference type="KEGG" id="manr:MPAN_003510"/>
<dbReference type="Pfam" id="PF12706">
    <property type="entry name" value="Lactamase_B_2"/>
    <property type="match status" value="1"/>
</dbReference>
<dbReference type="SMART" id="SM00849">
    <property type="entry name" value="Lactamase_B"/>
    <property type="match status" value="1"/>
</dbReference>
<evidence type="ECO:0000313" key="3">
    <source>
        <dbReference type="Proteomes" id="UP000620133"/>
    </source>
</evidence>
<dbReference type="InterPro" id="IPR052533">
    <property type="entry name" value="WalJ/YycJ-like"/>
</dbReference>
<dbReference type="AlphaFoldDB" id="A0A7U9XWG9"/>
<feature type="domain" description="Metallo-beta-lactamase" evidence="1">
    <location>
        <begin position="11"/>
        <end position="191"/>
    </location>
</feature>
<evidence type="ECO:0000313" key="2">
    <source>
        <dbReference type="EMBL" id="BCR35458.1"/>
    </source>
</evidence>
<keyword evidence="3" id="KW-1185">Reference proteome</keyword>
<organism evidence="2 3">
    <name type="scientific">Mariniplasma anaerobium</name>
    <dbReference type="NCBI Taxonomy" id="2735436"/>
    <lineage>
        <taxon>Bacteria</taxon>
        <taxon>Bacillati</taxon>
        <taxon>Mycoplasmatota</taxon>
        <taxon>Mollicutes</taxon>
        <taxon>Acholeplasmatales</taxon>
        <taxon>Acholeplasmataceae</taxon>
        <taxon>Mariniplasma</taxon>
    </lineage>
</organism>
<dbReference type="SUPFAM" id="SSF56281">
    <property type="entry name" value="Metallo-hydrolase/oxidoreductase"/>
    <property type="match status" value="1"/>
</dbReference>
<dbReference type="Proteomes" id="UP000620133">
    <property type="component" value="Chromosome"/>
</dbReference>
<dbReference type="Gene3D" id="3.60.15.10">
    <property type="entry name" value="Ribonuclease Z/Hydroxyacylglutathione hydrolase-like"/>
    <property type="match status" value="1"/>
</dbReference>
<name>A0A7U9XWG9_9MOLU</name>
<gene>
    <name evidence="2" type="primary">phnP</name>
    <name evidence="2" type="ORF">MPAN_003510</name>
</gene>
<dbReference type="EMBL" id="AP024412">
    <property type="protein sequence ID" value="BCR35458.1"/>
    <property type="molecule type" value="Genomic_DNA"/>
</dbReference>
<accession>A0A7U9XWG9</accession>
<protein>
    <submittedName>
        <fullName evidence="2">Metallo-hydrolase</fullName>
    </submittedName>
</protein>
<sequence length="256" mass="29117">MEIYVLASGSKGNMTYLKVGHIKLFVDAGISYKRIREKMEAYDQDLYDVKSILITHEHSDHVTGLRLLLKNKIIEDVYLTSGTYEALSDEVKILIKNVHIIKSEDTFDVLGLKVSTFMVSHDANQPVGYVIEDGSKKVCFVNDTGYVDQVYYDLLSNADCYLLEANHHPTKLMQSPRPFLLKKRILGERGHLSNDDAAWLINRFVNNKDSKWIVTHISEDCNSVLDIEESIVKAFDDPTKVEVFYATKDGLPVIKI</sequence>
<dbReference type="RefSeq" id="WP_176240051.1">
    <property type="nucleotide sequence ID" value="NZ_AP024412.1"/>
</dbReference>
<reference evidence="2" key="1">
    <citation type="submission" date="2021-01" db="EMBL/GenBank/DDBJ databases">
        <title>Draft genome sequence of Acholeplasmataceae bacterium strain Mahy22.</title>
        <authorList>
            <person name="Watanabe M."/>
            <person name="Kojima H."/>
            <person name="Fukui M."/>
        </authorList>
    </citation>
    <scope>NUCLEOTIDE SEQUENCE</scope>
    <source>
        <strain evidence="2">Mahy22</strain>
    </source>
</reference>
<proteinExistence type="predicted"/>
<evidence type="ECO:0000259" key="1">
    <source>
        <dbReference type="SMART" id="SM00849"/>
    </source>
</evidence>
<dbReference type="InterPro" id="IPR036866">
    <property type="entry name" value="RibonucZ/Hydroxyglut_hydro"/>
</dbReference>